<dbReference type="AlphaFoldDB" id="A0A1I7WXA6"/>
<feature type="region of interest" description="Disordered" evidence="1">
    <location>
        <begin position="1"/>
        <end position="23"/>
    </location>
</feature>
<dbReference type="WBParaSite" id="Hba_09858">
    <property type="protein sequence ID" value="Hba_09858"/>
    <property type="gene ID" value="Hba_09858"/>
</dbReference>
<evidence type="ECO:0000256" key="1">
    <source>
        <dbReference type="SAM" id="MobiDB-lite"/>
    </source>
</evidence>
<organism evidence="2 3">
    <name type="scientific">Heterorhabditis bacteriophora</name>
    <name type="common">Entomopathogenic nematode worm</name>
    <dbReference type="NCBI Taxonomy" id="37862"/>
    <lineage>
        <taxon>Eukaryota</taxon>
        <taxon>Metazoa</taxon>
        <taxon>Ecdysozoa</taxon>
        <taxon>Nematoda</taxon>
        <taxon>Chromadorea</taxon>
        <taxon>Rhabditida</taxon>
        <taxon>Rhabditina</taxon>
        <taxon>Rhabditomorpha</taxon>
        <taxon>Strongyloidea</taxon>
        <taxon>Heterorhabditidae</taxon>
        <taxon>Heterorhabditis</taxon>
    </lineage>
</organism>
<accession>A0A1I7WXA6</accession>
<name>A0A1I7WXA6_HETBA</name>
<proteinExistence type="predicted"/>
<evidence type="ECO:0000313" key="3">
    <source>
        <dbReference type="WBParaSite" id="Hba_09858"/>
    </source>
</evidence>
<evidence type="ECO:0000313" key="2">
    <source>
        <dbReference type="Proteomes" id="UP000095283"/>
    </source>
</evidence>
<keyword evidence="2" id="KW-1185">Reference proteome</keyword>
<dbReference type="Proteomes" id="UP000095283">
    <property type="component" value="Unplaced"/>
</dbReference>
<reference evidence="3" key="1">
    <citation type="submission" date="2016-11" db="UniProtKB">
        <authorList>
            <consortium name="WormBaseParasite"/>
        </authorList>
    </citation>
    <scope>IDENTIFICATION</scope>
</reference>
<protein>
    <submittedName>
        <fullName evidence="3">Uncharacterized protein</fullName>
    </submittedName>
</protein>
<sequence>MGYEKEVRRNRGTQRCNDAKSEKISQNWEIPGQLLSSLLPT</sequence>